<evidence type="ECO:0000313" key="7">
    <source>
        <dbReference type="Proteomes" id="UP001431572"/>
    </source>
</evidence>
<reference evidence="4 6" key="1">
    <citation type="submission" date="2020-06" db="EMBL/GenBank/DDBJ databases">
        <title>Anoxygenic phototrophic Chloroflexota member uses a Type I reaction center.</title>
        <authorList>
            <person name="Tsuji J.M."/>
            <person name="Shaw N.A."/>
            <person name="Nagashima S."/>
            <person name="Venkiteswaran J."/>
            <person name="Schiff S.L."/>
            <person name="Hanada S."/>
            <person name="Tank M."/>
            <person name="Neufeld J.D."/>
        </authorList>
    </citation>
    <scope>NUCLEOTIDE SEQUENCE [LARGE SCALE GENOMIC DNA]</scope>
    <source>
        <strain evidence="4">L227-S17</strain>
    </source>
</reference>
<dbReference type="PANTHER" id="PTHR44591">
    <property type="entry name" value="STRESS RESPONSE REGULATOR PROTEIN 1"/>
    <property type="match status" value="1"/>
</dbReference>
<feature type="domain" description="Response regulatory" evidence="3">
    <location>
        <begin position="6"/>
        <end position="113"/>
    </location>
</feature>
<dbReference type="PROSITE" id="PS50110">
    <property type="entry name" value="RESPONSE_REGULATORY"/>
    <property type="match status" value="1"/>
</dbReference>
<feature type="modified residue" description="4-aspartylphosphate" evidence="2">
    <location>
        <position position="55"/>
    </location>
</feature>
<dbReference type="RefSeq" id="WP_341471499.1">
    <property type="nucleotide sequence ID" value="NZ_CP128400.1"/>
</dbReference>
<reference evidence="5" key="2">
    <citation type="journal article" date="2024" name="Nature">
        <title>Anoxygenic phototroph of the Chloroflexota uses a type I reaction centre.</title>
        <authorList>
            <person name="Tsuji J.M."/>
            <person name="Shaw N.A."/>
            <person name="Nagashima S."/>
            <person name="Venkiteswaran J.J."/>
            <person name="Schiff S.L."/>
            <person name="Watanabe T."/>
            <person name="Fukui M."/>
            <person name="Hanada S."/>
            <person name="Tank M."/>
            <person name="Neufeld J.D."/>
        </authorList>
    </citation>
    <scope>NUCLEOTIDE SEQUENCE</scope>
    <source>
        <strain evidence="5">L227-S17</strain>
    </source>
</reference>
<sequence length="122" mass="13688">MSELIKVLVIDDDPIIRELVSTSLKFMGYEPFTASNGKAAFDIFQRELPQLVFVDKRLPGLSGDSIVEQLREWNPNLYIVTVSGECVPLNGSKGVLQKPFTNNQLLEVLENASNYIYTDSSF</sequence>
<gene>
    <name evidence="4" type="ORF">HXX08_17850</name>
    <name evidence="5" type="ORF">OZ401_003253</name>
</gene>
<dbReference type="Proteomes" id="UP001431572">
    <property type="component" value="Chromosome 2"/>
</dbReference>
<dbReference type="EMBL" id="CP128400">
    <property type="protein sequence ID" value="WJW69626.1"/>
    <property type="molecule type" value="Genomic_DNA"/>
</dbReference>
<dbReference type="Gene3D" id="3.40.50.2300">
    <property type="match status" value="1"/>
</dbReference>
<evidence type="ECO:0000313" key="4">
    <source>
        <dbReference type="EMBL" id="NWJ47720.1"/>
    </source>
</evidence>
<dbReference type="GO" id="GO:0000160">
    <property type="term" value="P:phosphorelay signal transduction system"/>
    <property type="evidence" value="ECO:0007669"/>
    <property type="project" value="InterPro"/>
</dbReference>
<evidence type="ECO:0000256" key="1">
    <source>
        <dbReference type="ARBA" id="ARBA00022553"/>
    </source>
</evidence>
<dbReference type="Proteomes" id="UP000521676">
    <property type="component" value="Unassembled WGS sequence"/>
</dbReference>
<dbReference type="PANTHER" id="PTHR44591:SF3">
    <property type="entry name" value="RESPONSE REGULATORY DOMAIN-CONTAINING PROTEIN"/>
    <property type="match status" value="1"/>
</dbReference>
<dbReference type="SMART" id="SM00448">
    <property type="entry name" value="REC"/>
    <property type="match status" value="1"/>
</dbReference>
<organism evidence="4 6">
    <name type="scientific">Candidatus Chlorohelix allophototropha</name>
    <dbReference type="NCBI Taxonomy" id="3003348"/>
    <lineage>
        <taxon>Bacteria</taxon>
        <taxon>Bacillati</taxon>
        <taxon>Chloroflexota</taxon>
        <taxon>Chloroflexia</taxon>
        <taxon>Candidatus Chloroheliales</taxon>
        <taxon>Candidatus Chloroheliaceae</taxon>
        <taxon>Candidatus Chlorohelix</taxon>
    </lineage>
</organism>
<dbReference type="Pfam" id="PF00072">
    <property type="entry name" value="Response_reg"/>
    <property type="match status" value="1"/>
</dbReference>
<evidence type="ECO:0000313" key="5">
    <source>
        <dbReference type="EMBL" id="WJW69626.1"/>
    </source>
</evidence>
<evidence type="ECO:0000313" key="6">
    <source>
        <dbReference type="Proteomes" id="UP000521676"/>
    </source>
</evidence>
<dbReference type="AlphaFoldDB" id="A0A8T7M6I1"/>
<dbReference type="InterPro" id="IPR001789">
    <property type="entry name" value="Sig_transdc_resp-reg_receiver"/>
</dbReference>
<name>A0A8T7M6I1_9CHLR</name>
<evidence type="ECO:0000259" key="3">
    <source>
        <dbReference type="PROSITE" id="PS50110"/>
    </source>
</evidence>
<dbReference type="EMBL" id="JACATZ010000003">
    <property type="protein sequence ID" value="NWJ47720.1"/>
    <property type="molecule type" value="Genomic_DNA"/>
</dbReference>
<protein>
    <submittedName>
        <fullName evidence="4">Response regulator</fullName>
    </submittedName>
</protein>
<evidence type="ECO:0000256" key="2">
    <source>
        <dbReference type="PROSITE-ProRule" id="PRU00169"/>
    </source>
</evidence>
<accession>A0A8T7M6I1</accession>
<keyword evidence="1 2" id="KW-0597">Phosphoprotein</keyword>
<dbReference type="InterPro" id="IPR011006">
    <property type="entry name" value="CheY-like_superfamily"/>
</dbReference>
<dbReference type="SUPFAM" id="SSF52172">
    <property type="entry name" value="CheY-like"/>
    <property type="match status" value="1"/>
</dbReference>
<keyword evidence="7" id="KW-1185">Reference proteome</keyword>
<proteinExistence type="predicted"/>
<dbReference type="InterPro" id="IPR050595">
    <property type="entry name" value="Bact_response_regulator"/>
</dbReference>